<feature type="transmembrane region" description="Helical" evidence="10">
    <location>
        <begin position="252"/>
        <end position="278"/>
    </location>
</feature>
<dbReference type="Gene3D" id="1.20.1070.10">
    <property type="entry name" value="Rhodopsin 7-helix transmembrane proteins"/>
    <property type="match status" value="1"/>
</dbReference>
<dbReference type="FunFam" id="1.20.1070.10:FF:000892">
    <property type="entry name" value="Uncharacterized protein"/>
    <property type="match status" value="1"/>
</dbReference>
<evidence type="ECO:0000256" key="9">
    <source>
        <dbReference type="RuleBase" id="RU000688"/>
    </source>
</evidence>
<keyword evidence="4 9" id="KW-0297">G-protein coupled receptor</keyword>
<dbReference type="PROSITE" id="PS00237">
    <property type="entry name" value="G_PROTEIN_RECEP_F1_1"/>
    <property type="match status" value="1"/>
</dbReference>
<evidence type="ECO:0000256" key="2">
    <source>
        <dbReference type="ARBA" id="ARBA00022692"/>
    </source>
</evidence>
<evidence type="ECO:0000256" key="8">
    <source>
        <dbReference type="ARBA" id="ARBA00023224"/>
    </source>
</evidence>
<evidence type="ECO:0000256" key="1">
    <source>
        <dbReference type="ARBA" id="ARBA00004141"/>
    </source>
</evidence>
<feature type="transmembrane region" description="Helical" evidence="10">
    <location>
        <begin position="147"/>
        <end position="170"/>
    </location>
</feature>
<dbReference type="PROSITE" id="PS50262">
    <property type="entry name" value="G_PROTEIN_RECEP_F1_2"/>
    <property type="match status" value="1"/>
</dbReference>
<evidence type="ECO:0000256" key="10">
    <source>
        <dbReference type="SAM" id="Phobius"/>
    </source>
</evidence>
<sequence length="328" mass="37724">MVYTGTSTNRTSQLKISQVPWEIDDLKWTFLEKVLCGSTFQTVVMWTLFFVEFLVMSLAFYGLCCLIRPNHTVPVFVINLFITDVIQICFRPILNFCTFSVIIAFIYYIYSLSIIVNVGFMVCISVERYIMIKYPVWYRLHNTSKNLTLICLLVWAIPCGLIVINVIIALHGNATHAFIISTFVLLMPYPLVVFSFVGSWKALSHSVAVTPNEQKRILGILALVLFNYTVLFMPSIVQSIIMMFSFEHGLRFHGYLFTLSGILVYLNPLADSFLYVFLRRDANSMFRCLCCEKLHENQTENSSSSLSRRGEVQISIKTYRETTELESE</sequence>
<dbReference type="InterPro" id="IPR000276">
    <property type="entry name" value="GPCR_Rhodpsn"/>
</dbReference>
<keyword evidence="2 9" id="KW-0812">Transmembrane</keyword>
<feature type="transmembrane region" description="Helical" evidence="10">
    <location>
        <begin position="73"/>
        <end position="93"/>
    </location>
</feature>
<evidence type="ECO:0000259" key="11">
    <source>
        <dbReference type="PROSITE" id="PS50262"/>
    </source>
</evidence>
<dbReference type="PRINTS" id="PR00237">
    <property type="entry name" value="GPCRRHODOPSN"/>
</dbReference>
<dbReference type="PANTHER" id="PTHR24232:SF85">
    <property type="entry name" value="G-PROTEIN COUPLED RECEPTOR 4"/>
    <property type="match status" value="1"/>
</dbReference>
<keyword evidence="8 9" id="KW-0807">Transducer</keyword>
<comment type="subcellular location">
    <subcellularLocation>
        <location evidence="1">Membrane</location>
        <topology evidence="1">Multi-pass membrane protein</topology>
    </subcellularLocation>
</comment>
<evidence type="ECO:0000313" key="13">
    <source>
        <dbReference type="Proteomes" id="UP000694427"/>
    </source>
</evidence>
<keyword evidence="7" id="KW-0325">Glycoprotein</keyword>
<keyword evidence="3 10" id="KW-1133">Transmembrane helix</keyword>
<dbReference type="Ensembl" id="ENSCCRT00010084821.1">
    <property type="protein sequence ID" value="ENSCCRP00010076501.1"/>
    <property type="gene ID" value="ENSCCRG00010033399.1"/>
</dbReference>
<feature type="transmembrane region" description="Helical" evidence="10">
    <location>
        <begin position="43"/>
        <end position="66"/>
    </location>
</feature>
<feature type="transmembrane region" description="Helical" evidence="10">
    <location>
        <begin position="218"/>
        <end position="246"/>
    </location>
</feature>
<evidence type="ECO:0000256" key="7">
    <source>
        <dbReference type="ARBA" id="ARBA00023180"/>
    </source>
</evidence>
<dbReference type="PANTHER" id="PTHR24232">
    <property type="entry name" value="G-PROTEIN COUPLED RECEPTOR"/>
    <property type="match status" value="1"/>
</dbReference>
<dbReference type="GO" id="GO:0005886">
    <property type="term" value="C:plasma membrane"/>
    <property type="evidence" value="ECO:0007669"/>
    <property type="project" value="TreeGrafter"/>
</dbReference>
<dbReference type="GO" id="GO:0004930">
    <property type="term" value="F:G protein-coupled receptor activity"/>
    <property type="evidence" value="ECO:0007669"/>
    <property type="project" value="UniProtKB-KW"/>
</dbReference>
<accession>A0A8C1MLC6</accession>
<keyword evidence="6 9" id="KW-0675">Receptor</keyword>
<evidence type="ECO:0000256" key="4">
    <source>
        <dbReference type="ARBA" id="ARBA00023040"/>
    </source>
</evidence>
<dbReference type="AlphaFoldDB" id="A0A8C1MLC6"/>
<protein>
    <recommendedName>
        <fullName evidence="11">G-protein coupled receptors family 1 profile domain-containing protein</fullName>
    </recommendedName>
</protein>
<dbReference type="Proteomes" id="UP000694427">
    <property type="component" value="Unplaced"/>
</dbReference>
<evidence type="ECO:0000256" key="5">
    <source>
        <dbReference type="ARBA" id="ARBA00023136"/>
    </source>
</evidence>
<keyword evidence="5 10" id="KW-0472">Membrane</keyword>
<proteinExistence type="inferred from homology"/>
<keyword evidence="13" id="KW-1185">Reference proteome</keyword>
<evidence type="ECO:0000256" key="6">
    <source>
        <dbReference type="ARBA" id="ARBA00023170"/>
    </source>
</evidence>
<dbReference type="InterPro" id="IPR017452">
    <property type="entry name" value="GPCR_Rhodpsn_7TM"/>
</dbReference>
<evidence type="ECO:0000256" key="3">
    <source>
        <dbReference type="ARBA" id="ARBA00022989"/>
    </source>
</evidence>
<organism evidence="12 13">
    <name type="scientific">Cyprinus carpio</name>
    <name type="common">Common carp</name>
    <dbReference type="NCBI Taxonomy" id="7962"/>
    <lineage>
        <taxon>Eukaryota</taxon>
        <taxon>Metazoa</taxon>
        <taxon>Chordata</taxon>
        <taxon>Craniata</taxon>
        <taxon>Vertebrata</taxon>
        <taxon>Euteleostomi</taxon>
        <taxon>Actinopterygii</taxon>
        <taxon>Neopterygii</taxon>
        <taxon>Teleostei</taxon>
        <taxon>Ostariophysi</taxon>
        <taxon>Cypriniformes</taxon>
        <taxon>Cyprinidae</taxon>
        <taxon>Cyprininae</taxon>
        <taxon>Cyprinus</taxon>
    </lineage>
</organism>
<dbReference type="GO" id="GO:0007200">
    <property type="term" value="P:phospholipase C-activating G protein-coupled receptor signaling pathway"/>
    <property type="evidence" value="ECO:0007669"/>
    <property type="project" value="TreeGrafter"/>
</dbReference>
<dbReference type="Ensembl" id="ENSCCRT00020081106.1">
    <property type="protein sequence ID" value="ENSCCRP00020073898.1"/>
    <property type="gene ID" value="ENSCCRG00020034482.1"/>
</dbReference>
<dbReference type="SUPFAM" id="SSF81321">
    <property type="entry name" value="Family A G protein-coupled receptor-like"/>
    <property type="match status" value="1"/>
</dbReference>
<dbReference type="Proteomes" id="UP000694701">
    <property type="component" value="Unplaced"/>
</dbReference>
<name>A0A8C1MLC6_CYPCA</name>
<comment type="similarity">
    <text evidence="9">Belongs to the G-protein coupled receptor 1 family.</text>
</comment>
<evidence type="ECO:0000313" key="12">
    <source>
        <dbReference type="Ensembl" id="ENSCCRP00010076501.1"/>
    </source>
</evidence>
<feature type="transmembrane region" description="Helical" evidence="10">
    <location>
        <begin position="99"/>
        <end position="126"/>
    </location>
</feature>
<feature type="domain" description="G-protein coupled receptors family 1 profile" evidence="11">
    <location>
        <begin position="105"/>
        <end position="275"/>
    </location>
</feature>
<reference evidence="12" key="1">
    <citation type="submission" date="2025-05" db="UniProtKB">
        <authorList>
            <consortium name="Ensembl"/>
        </authorList>
    </citation>
    <scope>IDENTIFICATION</scope>
</reference>
<dbReference type="GO" id="GO:0035025">
    <property type="term" value="P:positive regulation of Rho protein signal transduction"/>
    <property type="evidence" value="ECO:0007669"/>
    <property type="project" value="TreeGrafter"/>
</dbReference>
<feature type="transmembrane region" description="Helical" evidence="10">
    <location>
        <begin position="176"/>
        <end position="197"/>
    </location>
</feature>